<dbReference type="EMBL" id="GDKF01004289">
    <property type="protein sequence ID" value="JAT74333.1"/>
    <property type="molecule type" value="Transcribed_RNA"/>
</dbReference>
<evidence type="ECO:0000313" key="2">
    <source>
        <dbReference type="EMBL" id="JAT74333.1"/>
    </source>
</evidence>
<feature type="compositionally biased region" description="Gly residues" evidence="1">
    <location>
        <begin position="255"/>
        <end position="265"/>
    </location>
</feature>
<sequence>TQAACDFGNGLLPPPGSGPRPGHSTHPERWSPRRPAPSTQVRSLPVQTPVRCPSPRHGSFSRVSCPGGRSGAWCQHHRHHAGPETGGPSGIHPLPGGLRPGPGHHGGGHPPAGCPGRLCHRAGGALLRPCGGRTRHPGRCHAWPGPRHHPGRRAGPGGRGGAHHQGPHPALRLLQPHPHPGPGEVLHAGNCRGGQGPPGPRHPPGGGVGRGRRGGGARPGACPADHAHDPPRAHAGHRPSLLRLRLPRVHHRGHGGQGGHGGARGGPHRRAAAPDRQARRGRLRRLPPRPGAPAGGLGRGGRHRRLGPCAGAGRGRQPRRGPGRHGRAGRQPGAGHPEVSGARVRWAAQRSVREGAGRRPARGLLPSRPRRETGHAPANPSAPSRRTLDLQSLRYAAARCRQPSLLVPPSAPLAACPLSLCPQVLSPPAAAWQEDARPTCGNTQPPIQDWNAQEPTSLLQLACPGYPAGSGY</sequence>
<feature type="non-terminal residue" evidence="2">
    <location>
        <position position="1"/>
    </location>
</feature>
<reference evidence="2" key="1">
    <citation type="submission" date="2015-08" db="EMBL/GenBank/DDBJ databases">
        <authorList>
            <person name="Babu N.S."/>
            <person name="Beckwith C.J."/>
            <person name="Beseler K.G."/>
            <person name="Brison A."/>
            <person name="Carone J.V."/>
            <person name="Caskin T.P."/>
            <person name="Diamond M."/>
            <person name="Durham M.E."/>
            <person name="Foxe J.M."/>
            <person name="Go M."/>
            <person name="Henderson B.A."/>
            <person name="Jones I.B."/>
            <person name="McGettigan J.A."/>
            <person name="Micheletti S.J."/>
            <person name="Nasrallah M.E."/>
            <person name="Ortiz D."/>
            <person name="Piller C.R."/>
            <person name="Privatt S.R."/>
            <person name="Schneider S.L."/>
            <person name="Sharp S."/>
            <person name="Smith T.C."/>
            <person name="Stanton J.D."/>
            <person name="Ullery H.E."/>
            <person name="Wilson R.J."/>
            <person name="Serrano M.G."/>
            <person name="Buck G."/>
            <person name="Lee V."/>
            <person name="Wang Y."/>
            <person name="Carvalho R."/>
            <person name="Voegtly L."/>
            <person name="Shi R."/>
            <person name="Duckworth R."/>
            <person name="Johnson A."/>
            <person name="Loviza R."/>
            <person name="Walstead R."/>
            <person name="Shah Z."/>
            <person name="Kiflezghi M."/>
            <person name="Wade K."/>
            <person name="Ball S.L."/>
            <person name="Bradley K.W."/>
            <person name="Asai D.J."/>
            <person name="Bowman C.A."/>
            <person name="Russell D.A."/>
            <person name="Pope W.H."/>
            <person name="Jacobs-Sera D."/>
            <person name="Hendrix R.W."/>
            <person name="Hatfull G.F."/>
        </authorList>
    </citation>
    <scope>NUCLEOTIDE SEQUENCE</scope>
</reference>
<feature type="region of interest" description="Disordered" evidence="1">
    <location>
        <begin position="1"/>
        <end position="58"/>
    </location>
</feature>
<name>A0A1D2A5V5_AUXPR</name>
<feature type="compositionally biased region" description="Polar residues" evidence="1">
    <location>
        <begin position="37"/>
        <end position="46"/>
    </location>
</feature>
<feature type="region of interest" description="Disordered" evidence="1">
    <location>
        <begin position="250"/>
        <end position="387"/>
    </location>
</feature>
<evidence type="ECO:0000256" key="1">
    <source>
        <dbReference type="SAM" id="MobiDB-lite"/>
    </source>
</evidence>
<accession>A0A1D2A5V5</accession>
<protein>
    <submittedName>
        <fullName evidence="2">Uncharacterized protein</fullName>
    </submittedName>
</protein>
<proteinExistence type="predicted"/>
<dbReference type="AlphaFoldDB" id="A0A1D2A5V5"/>
<organism evidence="2">
    <name type="scientific">Auxenochlorella protothecoides</name>
    <name type="common">Green microalga</name>
    <name type="synonym">Chlorella protothecoides</name>
    <dbReference type="NCBI Taxonomy" id="3075"/>
    <lineage>
        <taxon>Eukaryota</taxon>
        <taxon>Viridiplantae</taxon>
        <taxon>Chlorophyta</taxon>
        <taxon>core chlorophytes</taxon>
        <taxon>Trebouxiophyceae</taxon>
        <taxon>Chlorellales</taxon>
        <taxon>Chlorellaceae</taxon>
        <taxon>Auxenochlorella</taxon>
    </lineage>
</organism>
<feature type="compositionally biased region" description="Basic residues" evidence="1">
    <location>
        <begin position="316"/>
        <end position="328"/>
    </location>
</feature>
<gene>
    <name evidence="2" type="ORF">g.4391</name>
</gene>
<feature type="region of interest" description="Disordered" evidence="1">
    <location>
        <begin position="141"/>
        <end position="237"/>
    </location>
</feature>